<dbReference type="KEGG" id="ldn:H9L06_05630"/>
<dbReference type="Pfam" id="PF07963">
    <property type="entry name" value="N_methyl"/>
    <property type="match status" value="1"/>
</dbReference>
<dbReference type="Proteomes" id="UP000515934">
    <property type="component" value="Chromosome"/>
</dbReference>
<dbReference type="AlphaFoldDB" id="A0A7G9S7D4"/>
<dbReference type="NCBIfam" id="TIGR02532">
    <property type="entry name" value="IV_pilin_GFxxxE"/>
    <property type="match status" value="1"/>
</dbReference>
<proteinExistence type="predicted"/>
<name>A0A7G9S7D4_9MICO</name>
<protein>
    <submittedName>
        <fullName evidence="2">Prepilin-type N-terminal cleavage/methylation domain-containing protein</fullName>
    </submittedName>
</protein>
<keyword evidence="1" id="KW-1133">Transmembrane helix</keyword>
<accession>A0A7G9S7D4</accession>
<keyword evidence="3" id="KW-1185">Reference proteome</keyword>
<organism evidence="2 3">
    <name type="scientific">Leucobacter denitrificans</name>
    <dbReference type="NCBI Taxonomy" id="683042"/>
    <lineage>
        <taxon>Bacteria</taxon>
        <taxon>Bacillati</taxon>
        <taxon>Actinomycetota</taxon>
        <taxon>Actinomycetes</taxon>
        <taxon>Micrococcales</taxon>
        <taxon>Microbacteriaceae</taxon>
        <taxon>Leucobacter</taxon>
    </lineage>
</organism>
<keyword evidence="1" id="KW-0472">Membrane</keyword>
<dbReference type="InterPro" id="IPR012902">
    <property type="entry name" value="N_methyl_site"/>
</dbReference>
<gene>
    <name evidence="2" type="ORF">H9L06_05630</name>
</gene>
<dbReference type="InterPro" id="IPR045584">
    <property type="entry name" value="Pilin-like"/>
</dbReference>
<evidence type="ECO:0000313" key="2">
    <source>
        <dbReference type="EMBL" id="QNN63759.1"/>
    </source>
</evidence>
<keyword evidence="1" id="KW-0812">Transmembrane</keyword>
<dbReference type="RefSeq" id="WP_187556216.1">
    <property type="nucleotide sequence ID" value="NZ_CP060716.1"/>
</dbReference>
<feature type="transmembrane region" description="Helical" evidence="1">
    <location>
        <begin position="20"/>
        <end position="42"/>
    </location>
</feature>
<dbReference type="SUPFAM" id="SSF54523">
    <property type="entry name" value="Pili subunits"/>
    <property type="match status" value="1"/>
</dbReference>
<evidence type="ECO:0000313" key="3">
    <source>
        <dbReference type="Proteomes" id="UP000515934"/>
    </source>
</evidence>
<evidence type="ECO:0000256" key="1">
    <source>
        <dbReference type="SAM" id="Phobius"/>
    </source>
</evidence>
<reference evidence="2 3" key="1">
    <citation type="submission" date="2020-08" db="EMBL/GenBank/DDBJ databases">
        <title>Genome sequence of Leucobacter denitrificans KACC 14055T.</title>
        <authorList>
            <person name="Hyun D.-W."/>
            <person name="Bae J.-W."/>
        </authorList>
    </citation>
    <scope>NUCLEOTIDE SEQUENCE [LARGE SCALE GENOMIC DNA]</scope>
    <source>
        <strain evidence="2 3">KACC 14055</strain>
    </source>
</reference>
<dbReference type="EMBL" id="CP060716">
    <property type="protein sequence ID" value="QNN63759.1"/>
    <property type="molecule type" value="Genomic_DNA"/>
</dbReference>
<sequence length="197" mass="20680">MKLRIMRGLRRDDGISLVELSVTMVVLGIIALIVSTFMVSIFRSEQAVQGISASSNDSQVVTLAIADDMRNARSFITTPTSVTASVSTSQAQMGWECVRWEIDPASGKLVRERWPDGAQSGARMAAAPASGVLAQGVGAFGTEDFFTGGSSSTASGSTTGTLEYRFTIATSDEHSIDVAGQVTNRLSSAGTSCWEGA</sequence>